<feature type="transmembrane region" description="Helical" evidence="7">
    <location>
        <begin position="52"/>
        <end position="71"/>
    </location>
</feature>
<dbReference type="OrthoDB" id="678343at2759"/>
<keyword evidence="3" id="KW-0732">Signal</keyword>
<comment type="subcellular location">
    <subcellularLocation>
        <location evidence="1">Endomembrane system</location>
        <topology evidence="1">Multi-pass membrane protein</topology>
    </subcellularLocation>
</comment>
<keyword evidence="4 7" id="KW-1133">Transmembrane helix</keyword>
<reference evidence="8 9" key="2">
    <citation type="journal article" date="2009" name="PLoS ONE">
        <title>An integrated genetic and cytogenetic map of the cucumber genome.</title>
        <authorList>
            <person name="Ren Y."/>
            <person name="Zhang Z."/>
            <person name="Liu J."/>
            <person name="Staub J.E."/>
            <person name="Han Y."/>
            <person name="Cheng Z."/>
            <person name="Li X."/>
            <person name="Lu J."/>
            <person name="Miao H."/>
            <person name="Kang H."/>
            <person name="Xie B."/>
            <person name="Gu X."/>
            <person name="Wang X."/>
            <person name="Du Y."/>
            <person name="Jin W."/>
            <person name="Huang S."/>
        </authorList>
    </citation>
    <scope>NUCLEOTIDE SEQUENCE [LARGE SCALE GENOMIC DNA]</scope>
    <source>
        <strain evidence="9">cv. 9930</strain>
    </source>
</reference>
<keyword evidence="9" id="KW-1185">Reference proteome</keyword>
<evidence type="ECO:0000256" key="5">
    <source>
        <dbReference type="ARBA" id="ARBA00023136"/>
    </source>
</evidence>
<organism evidence="8 9">
    <name type="scientific">Cucumis sativus</name>
    <name type="common">Cucumber</name>
    <dbReference type="NCBI Taxonomy" id="3659"/>
    <lineage>
        <taxon>Eukaryota</taxon>
        <taxon>Viridiplantae</taxon>
        <taxon>Streptophyta</taxon>
        <taxon>Embryophyta</taxon>
        <taxon>Tracheophyta</taxon>
        <taxon>Spermatophyta</taxon>
        <taxon>Magnoliopsida</taxon>
        <taxon>eudicotyledons</taxon>
        <taxon>Gunneridae</taxon>
        <taxon>Pentapetalae</taxon>
        <taxon>rosids</taxon>
        <taxon>fabids</taxon>
        <taxon>Cucurbitales</taxon>
        <taxon>Cucurbitaceae</taxon>
        <taxon>Benincaseae</taxon>
        <taxon>Cucumis</taxon>
    </lineage>
</organism>
<feature type="transmembrane region" description="Helical" evidence="7">
    <location>
        <begin position="91"/>
        <end position="116"/>
    </location>
</feature>
<dbReference type="InterPro" id="IPR052222">
    <property type="entry name" value="DESIGUAL"/>
</dbReference>
<dbReference type="EMBL" id="CM002926">
    <property type="protein sequence ID" value="KGN50361.1"/>
    <property type="molecule type" value="Genomic_DNA"/>
</dbReference>
<sequence length="211" mass="22664">MERKVLVVCSVVGLLGILSAVTGFVAEATRIKGSQVQFISTSECAYPRSPAMGLGLTAAISLLIAQLIVNVSSGCICCKRSPNPSNPNWKIALLSFVISWFSFVIAFLLLLTGAALNDQHGGGTMYFGNYYYYCYVVKPGVFAGGAILSLASVLLAIVYYLTLNLAKNNSPLWGNSAPAQGIALGQPQFPPQNTQQPVFVHEDTYARRQYA</sequence>
<dbReference type="STRING" id="3659.A0A0A0KRK6"/>
<keyword evidence="5 7" id="KW-0472">Membrane</keyword>
<accession>A0A0A0KRK6</accession>
<evidence type="ECO:0000256" key="3">
    <source>
        <dbReference type="ARBA" id="ARBA00022729"/>
    </source>
</evidence>
<keyword evidence="2 7" id="KW-0812">Transmembrane</keyword>
<evidence type="ECO:0000256" key="7">
    <source>
        <dbReference type="SAM" id="Phobius"/>
    </source>
</evidence>
<protein>
    <submittedName>
        <fullName evidence="8">Uncharacterized protein</fullName>
    </submittedName>
</protein>
<reference evidence="8 9" key="1">
    <citation type="journal article" date="2009" name="Nat. Genet.">
        <title>The genome of the cucumber, Cucumis sativus L.</title>
        <authorList>
            <person name="Huang S."/>
            <person name="Li R."/>
            <person name="Zhang Z."/>
            <person name="Li L."/>
            <person name="Gu X."/>
            <person name="Fan W."/>
            <person name="Lucas W.J."/>
            <person name="Wang X."/>
            <person name="Xie B."/>
            <person name="Ni P."/>
            <person name="Ren Y."/>
            <person name="Zhu H."/>
            <person name="Li J."/>
            <person name="Lin K."/>
            <person name="Jin W."/>
            <person name="Fei Z."/>
            <person name="Li G."/>
            <person name="Staub J."/>
            <person name="Kilian A."/>
            <person name="van der Vossen E.A."/>
            <person name="Wu Y."/>
            <person name="Guo J."/>
            <person name="He J."/>
            <person name="Jia Z."/>
            <person name="Ren Y."/>
            <person name="Tian G."/>
            <person name="Lu Y."/>
            <person name="Ruan J."/>
            <person name="Qian W."/>
            <person name="Wang M."/>
            <person name="Huang Q."/>
            <person name="Li B."/>
            <person name="Xuan Z."/>
            <person name="Cao J."/>
            <person name="Asan"/>
            <person name="Wu Z."/>
            <person name="Zhang J."/>
            <person name="Cai Q."/>
            <person name="Bai Y."/>
            <person name="Zhao B."/>
            <person name="Han Y."/>
            <person name="Li Y."/>
            <person name="Li X."/>
            <person name="Wang S."/>
            <person name="Shi Q."/>
            <person name="Liu S."/>
            <person name="Cho W.K."/>
            <person name="Kim J.Y."/>
            <person name="Xu Y."/>
            <person name="Heller-Uszynska K."/>
            <person name="Miao H."/>
            <person name="Cheng Z."/>
            <person name="Zhang S."/>
            <person name="Wu J."/>
            <person name="Yang Y."/>
            <person name="Kang H."/>
            <person name="Li M."/>
            <person name="Liang H."/>
            <person name="Ren X."/>
            <person name="Shi Z."/>
            <person name="Wen M."/>
            <person name="Jian M."/>
            <person name="Yang H."/>
            <person name="Zhang G."/>
            <person name="Yang Z."/>
            <person name="Chen R."/>
            <person name="Liu S."/>
            <person name="Li J."/>
            <person name="Ma L."/>
            <person name="Liu H."/>
            <person name="Zhou Y."/>
            <person name="Zhao J."/>
            <person name="Fang X."/>
            <person name="Li G."/>
            <person name="Fang L."/>
            <person name="Li Y."/>
            <person name="Liu D."/>
            <person name="Zheng H."/>
            <person name="Zhang Y."/>
            <person name="Qin N."/>
            <person name="Li Z."/>
            <person name="Yang G."/>
            <person name="Yang S."/>
            <person name="Bolund L."/>
            <person name="Kristiansen K."/>
            <person name="Zheng H."/>
            <person name="Li S."/>
            <person name="Zhang X."/>
            <person name="Yang H."/>
            <person name="Wang J."/>
            <person name="Sun R."/>
            <person name="Zhang B."/>
            <person name="Jiang S."/>
            <person name="Wang J."/>
            <person name="Du Y."/>
            <person name="Li S."/>
        </authorList>
    </citation>
    <scope>NUCLEOTIDE SEQUENCE [LARGE SCALE GENOMIC DNA]</scope>
    <source>
        <strain evidence="9">cv. 9930</strain>
    </source>
</reference>
<dbReference type="InterPro" id="IPR009606">
    <property type="entry name" value="DEAL/Modifying_wall_lignin1/2"/>
</dbReference>
<reference evidence="8 9" key="4">
    <citation type="journal article" date="2011" name="BMC Genomics">
        <title>RNA-Seq improves annotation of protein-coding genes in the cucumber genome.</title>
        <authorList>
            <person name="Li Z."/>
            <person name="Zhang Z."/>
            <person name="Yan P."/>
            <person name="Huang S."/>
            <person name="Fei Z."/>
            <person name="Lin K."/>
        </authorList>
    </citation>
    <scope>NUCLEOTIDE SEQUENCE [LARGE SCALE GENOMIC DNA]</scope>
    <source>
        <strain evidence="9">cv. 9930</strain>
    </source>
</reference>
<evidence type="ECO:0000256" key="6">
    <source>
        <dbReference type="ARBA" id="ARBA00029467"/>
    </source>
</evidence>
<dbReference type="eggNOG" id="ENOG502QT9I">
    <property type="taxonomic scope" value="Eukaryota"/>
</dbReference>
<gene>
    <name evidence="8" type="ORF">Csa_5G168970</name>
</gene>
<name>A0A0A0KRK6_CUCSA</name>
<feature type="transmembrane region" description="Helical" evidence="7">
    <location>
        <begin position="136"/>
        <end position="161"/>
    </location>
</feature>
<dbReference type="PANTHER" id="PTHR31769">
    <property type="entry name" value="OS07G0462200 PROTEIN-RELATED"/>
    <property type="match status" value="1"/>
</dbReference>
<evidence type="ECO:0000256" key="2">
    <source>
        <dbReference type="ARBA" id="ARBA00022692"/>
    </source>
</evidence>
<evidence type="ECO:0000313" key="8">
    <source>
        <dbReference type="EMBL" id="KGN50361.1"/>
    </source>
</evidence>
<dbReference type="AlphaFoldDB" id="A0A0A0KRK6"/>
<comment type="similarity">
    <text evidence="6">Belongs to the DESIGUAL family.</text>
</comment>
<evidence type="ECO:0000256" key="1">
    <source>
        <dbReference type="ARBA" id="ARBA00004127"/>
    </source>
</evidence>
<evidence type="ECO:0000256" key="4">
    <source>
        <dbReference type="ARBA" id="ARBA00022989"/>
    </source>
</evidence>
<evidence type="ECO:0000313" key="9">
    <source>
        <dbReference type="Proteomes" id="UP000029981"/>
    </source>
</evidence>
<dbReference type="Gramene" id="KGN50361">
    <property type="protein sequence ID" value="KGN50361"/>
    <property type="gene ID" value="Csa_5G168970"/>
</dbReference>
<dbReference type="GO" id="GO:0012505">
    <property type="term" value="C:endomembrane system"/>
    <property type="evidence" value="ECO:0007669"/>
    <property type="project" value="UniProtKB-SubCell"/>
</dbReference>
<proteinExistence type="inferred from homology"/>
<dbReference type="Pfam" id="PF06749">
    <property type="entry name" value="DUF1218"/>
    <property type="match status" value="1"/>
</dbReference>
<dbReference type="Proteomes" id="UP000029981">
    <property type="component" value="Chromosome 5"/>
</dbReference>
<reference evidence="8 9" key="3">
    <citation type="journal article" date="2010" name="BMC Genomics">
        <title>Transcriptome sequencing and comparative analysis of cucumber flowers with different sex types.</title>
        <authorList>
            <person name="Guo S."/>
            <person name="Zheng Y."/>
            <person name="Joung J.G."/>
            <person name="Liu S."/>
            <person name="Zhang Z."/>
            <person name="Crasta O.R."/>
            <person name="Sobral B.W."/>
            <person name="Xu Y."/>
            <person name="Huang S."/>
            <person name="Fei Z."/>
        </authorList>
    </citation>
    <scope>NUCLEOTIDE SEQUENCE [LARGE SCALE GENOMIC DNA]</scope>
    <source>
        <strain evidence="9">cv. 9930</strain>
    </source>
</reference>
<dbReference type="OMA" id="CICCKRS"/>
<dbReference type="KEGG" id="csv:101216661"/>